<dbReference type="AlphaFoldDB" id="A0A8F6TXM0"/>
<organism evidence="1 2">
    <name type="scientific">Gymnodinialimonas ceratoperidinii</name>
    <dbReference type="NCBI Taxonomy" id="2856823"/>
    <lineage>
        <taxon>Bacteria</taxon>
        <taxon>Pseudomonadati</taxon>
        <taxon>Pseudomonadota</taxon>
        <taxon>Alphaproteobacteria</taxon>
        <taxon>Rhodobacterales</taxon>
        <taxon>Paracoccaceae</taxon>
        <taxon>Gymnodinialimonas</taxon>
    </lineage>
</organism>
<accession>A0A8F6TXM0</accession>
<evidence type="ECO:0000313" key="2">
    <source>
        <dbReference type="Proteomes" id="UP000825009"/>
    </source>
</evidence>
<proteinExistence type="predicted"/>
<dbReference type="EMBL" id="CP079194">
    <property type="protein sequence ID" value="QXT40039.1"/>
    <property type="molecule type" value="Genomic_DNA"/>
</dbReference>
<dbReference type="Proteomes" id="UP000825009">
    <property type="component" value="Chromosome"/>
</dbReference>
<reference evidence="1 2" key="1">
    <citation type="submission" date="2021-07" db="EMBL/GenBank/DDBJ databases">
        <title>A novel Jannaschia species isolated from marine dinoflagellate Ceratoperidinium margalefii.</title>
        <authorList>
            <person name="Jiang Y."/>
            <person name="Li Z."/>
        </authorList>
    </citation>
    <scope>NUCLEOTIDE SEQUENCE [LARGE SCALE GENOMIC DNA]</scope>
    <source>
        <strain evidence="1 2">J12C1-MA-4</strain>
    </source>
</reference>
<keyword evidence="2" id="KW-1185">Reference proteome</keyword>
<evidence type="ECO:0000313" key="1">
    <source>
        <dbReference type="EMBL" id="QXT40039.1"/>
    </source>
</evidence>
<gene>
    <name evidence="1" type="ORF">KYE46_01895</name>
</gene>
<protein>
    <submittedName>
        <fullName evidence="1">Uncharacterized protein</fullName>
    </submittedName>
</protein>
<name>A0A8F6TXM0_9RHOB</name>
<dbReference type="KEGG" id="gce:KYE46_01895"/>
<sequence length="59" mass="6062">MSKSKLSKLIFFLGGASLLAVLLGGAFGIAAIAVPGIWGVFICIGVLVIKERVFGPGEE</sequence>
<dbReference type="RefSeq" id="WP_219003090.1">
    <property type="nucleotide sequence ID" value="NZ_CP079194.1"/>
</dbReference>